<sequence>MTCPRTAPVTITPNTLRSGPDDRGFFGLYGGRFVAETLMPLILELEKAYDEARNDPAFHAELEHLGKHYTGRPSPLYFAERLTEHLGGAKIYFKRDELNHTGSHKINNCLGQILLARRMGKTRIIAETGAGQHGVASATVSARFGYPCTVYMGATDVERQKPNVFRMKLLGATVNPVTSGAGTLKDAMNEALRDWVTNVEDTYYIIGTAAGPHPYPAMVRDFQSVIGTEAKAQMLEAEGRLPDALVAAIGGGSNAIGLFHPFLDDRDVQIFGVEAGGHGLDVPNGHAASMAGGRPGVLHGNRTYLLQDGDGQILEGHSISAGLDYPGVGPEHSWLKDTGRVSYVPATDREALDAFQVCTRLEGIIPALEPSHALAHVIKLAPTMAKDQIILMNMCGRGDKDVFTVAKHLGQDM</sequence>
<comment type="similarity">
    <text evidence="3 11">Belongs to the TrpB family.</text>
</comment>
<evidence type="ECO:0000256" key="8">
    <source>
        <dbReference type="ARBA" id="ARBA00023141"/>
    </source>
</evidence>
<dbReference type="RefSeq" id="WP_261971313.1">
    <property type="nucleotide sequence ID" value="NZ_JAHHZF010000015.1"/>
</dbReference>
<evidence type="ECO:0000256" key="5">
    <source>
        <dbReference type="ARBA" id="ARBA00022605"/>
    </source>
</evidence>
<evidence type="ECO:0000313" key="13">
    <source>
        <dbReference type="EMBL" id="MBT9292815.1"/>
    </source>
</evidence>
<dbReference type="InterPro" id="IPR006654">
    <property type="entry name" value="Trp_synth_beta"/>
</dbReference>
<evidence type="ECO:0000256" key="10">
    <source>
        <dbReference type="ARBA" id="ARBA00049047"/>
    </source>
</evidence>
<evidence type="ECO:0000313" key="14">
    <source>
        <dbReference type="Proteomes" id="UP000766595"/>
    </source>
</evidence>
<evidence type="ECO:0000256" key="4">
    <source>
        <dbReference type="ARBA" id="ARBA00011270"/>
    </source>
</evidence>
<dbReference type="EC" id="4.2.1.20" evidence="11"/>
<dbReference type="CDD" id="cd06446">
    <property type="entry name" value="Trp-synth_B"/>
    <property type="match status" value="1"/>
</dbReference>
<keyword evidence="7 11" id="KW-0663">Pyridoxal phosphate</keyword>
<dbReference type="FunFam" id="3.40.50.1100:FF:000001">
    <property type="entry name" value="Tryptophan synthase beta chain"/>
    <property type="match status" value="1"/>
</dbReference>
<dbReference type="PIRSF" id="PIRSF001413">
    <property type="entry name" value="Trp_syn_beta"/>
    <property type="match status" value="1"/>
</dbReference>
<evidence type="ECO:0000256" key="11">
    <source>
        <dbReference type="HAMAP-Rule" id="MF_00133"/>
    </source>
</evidence>
<evidence type="ECO:0000256" key="1">
    <source>
        <dbReference type="ARBA" id="ARBA00001933"/>
    </source>
</evidence>
<evidence type="ECO:0000256" key="3">
    <source>
        <dbReference type="ARBA" id="ARBA00009982"/>
    </source>
</evidence>
<gene>
    <name evidence="11 13" type="primary">trpB</name>
    <name evidence="13" type="ORF">KL771_25365</name>
</gene>
<keyword evidence="6 11" id="KW-0822">Tryptophan biosynthesis</keyword>
<dbReference type="Pfam" id="PF00291">
    <property type="entry name" value="PALP"/>
    <property type="match status" value="1"/>
</dbReference>
<proteinExistence type="inferred from homology"/>
<dbReference type="GO" id="GO:0005737">
    <property type="term" value="C:cytoplasm"/>
    <property type="evidence" value="ECO:0007669"/>
    <property type="project" value="TreeGrafter"/>
</dbReference>
<evidence type="ECO:0000256" key="6">
    <source>
        <dbReference type="ARBA" id="ARBA00022822"/>
    </source>
</evidence>
<dbReference type="InterPro" id="IPR036052">
    <property type="entry name" value="TrpB-like_PALP_sf"/>
</dbReference>
<reference evidence="13 14" key="1">
    <citation type="submission" date="2021-06" db="EMBL/GenBank/DDBJ databases">
        <authorList>
            <person name="Grouzdev D.S."/>
            <person name="Koziaeva V."/>
        </authorList>
    </citation>
    <scope>NUCLEOTIDE SEQUENCE [LARGE SCALE GENOMIC DNA]</scope>
    <source>
        <strain evidence="13 14">22</strain>
    </source>
</reference>
<dbReference type="Proteomes" id="UP000766595">
    <property type="component" value="Unassembled WGS sequence"/>
</dbReference>
<protein>
    <recommendedName>
        <fullName evidence="11">Tryptophan synthase beta chain</fullName>
        <ecNumber evidence="11">4.2.1.20</ecNumber>
    </recommendedName>
</protein>
<dbReference type="PANTHER" id="PTHR48077">
    <property type="entry name" value="TRYPTOPHAN SYNTHASE-RELATED"/>
    <property type="match status" value="1"/>
</dbReference>
<comment type="cofactor">
    <cofactor evidence="1 11">
        <name>pyridoxal 5'-phosphate</name>
        <dbReference type="ChEBI" id="CHEBI:597326"/>
    </cofactor>
</comment>
<feature type="domain" description="Tryptophan synthase beta chain-like PALP" evidence="12">
    <location>
        <begin position="71"/>
        <end position="396"/>
    </location>
</feature>
<name>A0A947D818_9HYPH</name>
<comment type="subunit">
    <text evidence="4 11">Tetramer of two alpha and two beta chains.</text>
</comment>
<keyword evidence="5 11" id="KW-0028">Amino-acid biosynthesis</keyword>
<comment type="caution">
    <text evidence="13">The sequence shown here is derived from an EMBL/GenBank/DDBJ whole genome shotgun (WGS) entry which is preliminary data.</text>
</comment>
<dbReference type="HAMAP" id="MF_00133">
    <property type="entry name" value="Trp_synth_beta"/>
    <property type="match status" value="1"/>
</dbReference>
<dbReference type="GO" id="GO:0004834">
    <property type="term" value="F:tryptophan synthase activity"/>
    <property type="evidence" value="ECO:0007669"/>
    <property type="project" value="UniProtKB-UniRule"/>
</dbReference>
<dbReference type="SUPFAM" id="SSF53686">
    <property type="entry name" value="Tryptophan synthase beta subunit-like PLP-dependent enzymes"/>
    <property type="match status" value="1"/>
</dbReference>
<comment type="function">
    <text evidence="11">The beta subunit is responsible for the synthesis of L-tryptophan from indole and L-serine.</text>
</comment>
<dbReference type="InterPro" id="IPR023026">
    <property type="entry name" value="Trp_synth_beta/beta-like"/>
</dbReference>
<dbReference type="EMBL" id="JAHHZF010000015">
    <property type="protein sequence ID" value="MBT9292815.1"/>
    <property type="molecule type" value="Genomic_DNA"/>
</dbReference>
<keyword evidence="14" id="KW-1185">Reference proteome</keyword>
<dbReference type="FunFam" id="3.40.50.1100:FF:000004">
    <property type="entry name" value="Tryptophan synthase beta chain"/>
    <property type="match status" value="1"/>
</dbReference>
<evidence type="ECO:0000259" key="12">
    <source>
        <dbReference type="Pfam" id="PF00291"/>
    </source>
</evidence>
<keyword evidence="9 11" id="KW-0456">Lyase</keyword>
<comment type="pathway">
    <text evidence="2 11">Amino-acid biosynthesis; L-tryptophan biosynthesis; L-tryptophan from chorismate: step 5/5.</text>
</comment>
<dbReference type="PROSITE" id="PS00168">
    <property type="entry name" value="TRP_SYNTHASE_BETA"/>
    <property type="match status" value="1"/>
</dbReference>
<keyword evidence="8 11" id="KW-0057">Aromatic amino acid biosynthesis</keyword>
<dbReference type="AlphaFoldDB" id="A0A947D818"/>
<feature type="modified residue" description="N6-(pyridoxal phosphate)lysine" evidence="11">
    <location>
        <position position="105"/>
    </location>
</feature>
<comment type="catalytic activity">
    <reaction evidence="10 11">
        <text>(1S,2R)-1-C-(indol-3-yl)glycerol 3-phosphate + L-serine = D-glyceraldehyde 3-phosphate + L-tryptophan + H2O</text>
        <dbReference type="Rhea" id="RHEA:10532"/>
        <dbReference type="ChEBI" id="CHEBI:15377"/>
        <dbReference type="ChEBI" id="CHEBI:33384"/>
        <dbReference type="ChEBI" id="CHEBI:57912"/>
        <dbReference type="ChEBI" id="CHEBI:58866"/>
        <dbReference type="ChEBI" id="CHEBI:59776"/>
        <dbReference type="EC" id="4.2.1.20"/>
    </reaction>
</comment>
<organism evidence="13 14">
    <name type="scientific">Prosthecodimorpha staleyi</name>
    <dbReference type="NCBI Taxonomy" id="2840188"/>
    <lineage>
        <taxon>Bacteria</taxon>
        <taxon>Pseudomonadati</taxon>
        <taxon>Pseudomonadota</taxon>
        <taxon>Alphaproteobacteria</taxon>
        <taxon>Hyphomicrobiales</taxon>
        <taxon>Ancalomicrobiaceae</taxon>
        <taxon>Prosthecodimorpha</taxon>
    </lineage>
</organism>
<dbReference type="NCBIfam" id="TIGR00263">
    <property type="entry name" value="trpB"/>
    <property type="match status" value="1"/>
</dbReference>
<dbReference type="InterPro" id="IPR001926">
    <property type="entry name" value="TrpB-like_PALP"/>
</dbReference>
<dbReference type="InterPro" id="IPR006653">
    <property type="entry name" value="Trp_synth_b_CS"/>
</dbReference>
<accession>A0A947D818</accession>
<evidence type="ECO:0000256" key="9">
    <source>
        <dbReference type="ARBA" id="ARBA00023239"/>
    </source>
</evidence>
<evidence type="ECO:0000256" key="2">
    <source>
        <dbReference type="ARBA" id="ARBA00004733"/>
    </source>
</evidence>
<dbReference type="Gene3D" id="3.40.50.1100">
    <property type="match status" value="2"/>
</dbReference>
<evidence type="ECO:0000256" key="7">
    <source>
        <dbReference type="ARBA" id="ARBA00022898"/>
    </source>
</evidence>
<dbReference type="PANTHER" id="PTHR48077:SF3">
    <property type="entry name" value="TRYPTOPHAN SYNTHASE"/>
    <property type="match status" value="1"/>
</dbReference>